<gene>
    <name evidence="2" type="ORF">DHM44_06035</name>
</gene>
<protein>
    <submittedName>
        <fullName evidence="2">Uncharacterized protein</fullName>
    </submittedName>
</protein>
<evidence type="ECO:0000313" key="3">
    <source>
        <dbReference type="Proteomes" id="UP000262325"/>
    </source>
</evidence>
<proteinExistence type="predicted"/>
<reference evidence="2 3" key="1">
    <citation type="journal article" date="2018" name="Nat. Biotechnol.">
        <title>A standardized bacterial taxonomy based on genome phylogeny substantially revises the tree of life.</title>
        <authorList>
            <person name="Parks D.H."/>
            <person name="Chuvochina M."/>
            <person name="Waite D.W."/>
            <person name="Rinke C."/>
            <person name="Skarshewski A."/>
            <person name="Chaumeil P.A."/>
            <person name="Hugenholtz P."/>
        </authorList>
    </citation>
    <scope>NUCLEOTIDE SEQUENCE [LARGE SCALE GENOMIC DNA]</scope>
    <source>
        <strain evidence="2">UBA8672</strain>
    </source>
</reference>
<evidence type="ECO:0000256" key="1">
    <source>
        <dbReference type="SAM" id="MobiDB-lite"/>
    </source>
</evidence>
<dbReference type="Proteomes" id="UP000262325">
    <property type="component" value="Unassembled WGS sequence"/>
</dbReference>
<feature type="compositionally biased region" description="Low complexity" evidence="1">
    <location>
        <begin position="98"/>
        <end position="107"/>
    </location>
</feature>
<organism evidence="2 3">
    <name type="scientific">Flexistipes sinusarabici</name>
    <dbReference type="NCBI Taxonomy" id="2352"/>
    <lineage>
        <taxon>Bacteria</taxon>
        <taxon>Pseudomonadati</taxon>
        <taxon>Deferribacterota</taxon>
        <taxon>Deferribacteres</taxon>
        <taxon>Deferribacterales</taxon>
        <taxon>Flexistipitaceae</taxon>
        <taxon>Flexistipes</taxon>
    </lineage>
</organism>
<accession>A0A3D5QC35</accession>
<dbReference type="AlphaFoldDB" id="A0A3D5QC35"/>
<feature type="compositionally biased region" description="Basic and acidic residues" evidence="1">
    <location>
        <begin position="108"/>
        <end position="127"/>
    </location>
</feature>
<dbReference type="EMBL" id="DPPF01000118">
    <property type="protein sequence ID" value="HCW93220.1"/>
    <property type="molecule type" value="Genomic_DNA"/>
</dbReference>
<comment type="caution">
    <text evidence="2">The sequence shown here is derived from an EMBL/GenBank/DDBJ whole genome shotgun (WGS) entry which is preliminary data.</text>
</comment>
<name>A0A3D5QC35_FLESI</name>
<feature type="region of interest" description="Disordered" evidence="1">
    <location>
        <begin position="91"/>
        <end position="145"/>
    </location>
</feature>
<sequence length="145" mass="17012">MDIENKEWFKNTFEKSKEGVVKFTRISRLRIEIASIKKKADERFESLGKKTFQLMKDNEIEHDFLSDDYKSLEKLDSKLAELENQIEELKKREEEEFTSSFSGSSEFVKTDANRDFADEDTAKDTDVSKSQTEDDDEKKDKSDTK</sequence>
<evidence type="ECO:0000313" key="2">
    <source>
        <dbReference type="EMBL" id="HCW93220.1"/>
    </source>
</evidence>